<evidence type="ECO:0000313" key="27">
    <source>
        <dbReference type="Proteomes" id="UP000014500"/>
    </source>
</evidence>
<evidence type="ECO:0000256" key="22">
    <source>
        <dbReference type="RuleBase" id="RU000312"/>
    </source>
</evidence>
<dbReference type="EMBL" id="JH432185">
    <property type="status" value="NOT_ANNOTATED_CDS"/>
    <property type="molecule type" value="Genomic_DNA"/>
</dbReference>
<dbReference type="InterPro" id="IPR036941">
    <property type="entry name" value="Rcpt_L-dom_sf"/>
</dbReference>
<keyword evidence="18" id="KW-0325">Glycoprotein</keyword>
<dbReference type="SMART" id="SM00060">
    <property type="entry name" value="FN3"/>
    <property type="match status" value="3"/>
</dbReference>
<evidence type="ECO:0000256" key="15">
    <source>
        <dbReference type="ARBA" id="ARBA00023137"/>
    </source>
</evidence>
<dbReference type="InterPro" id="IPR006212">
    <property type="entry name" value="Furin_repeat"/>
</dbReference>
<evidence type="ECO:0000256" key="10">
    <source>
        <dbReference type="ARBA" id="ARBA00022741"/>
    </source>
</evidence>
<dbReference type="PROSITE" id="PS00107">
    <property type="entry name" value="PROTEIN_KINASE_ATP"/>
    <property type="match status" value="1"/>
</dbReference>
<dbReference type="FunFam" id="3.30.200.20:FF:000026">
    <property type="entry name" value="Tyrosine-protein kinase receptor"/>
    <property type="match status" value="1"/>
</dbReference>
<evidence type="ECO:0000256" key="11">
    <source>
        <dbReference type="ARBA" id="ARBA00022777"/>
    </source>
</evidence>
<evidence type="ECO:0000256" key="21">
    <source>
        <dbReference type="PROSITE-ProRule" id="PRU10141"/>
    </source>
</evidence>
<dbReference type="FunFam" id="3.80.20.20:FF:000001">
    <property type="entry name" value="Tyrosine-protein kinase receptor"/>
    <property type="match status" value="1"/>
</dbReference>
<dbReference type="SMART" id="SM00261">
    <property type="entry name" value="FU"/>
    <property type="match status" value="1"/>
</dbReference>
<dbReference type="Gene3D" id="2.10.220.10">
    <property type="entry name" value="Hormone Receptor, Insulin-like Growth Factor Receptor 1, Chain A, domain 2"/>
    <property type="match status" value="1"/>
</dbReference>
<dbReference type="PROSITE" id="PS00239">
    <property type="entry name" value="RECEPTOR_TYR_KIN_II"/>
    <property type="match status" value="1"/>
</dbReference>
<dbReference type="PhylomeDB" id="T1JFU0"/>
<feature type="domain" description="Protein kinase" evidence="24">
    <location>
        <begin position="891"/>
        <end position="1179"/>
    </location>
</feature>
<comment type="cofactor">
    <cofactor evidence="1">
        <name>Mn(2+)</name>
        <dbReference type="ChEBI" id="CHEBI:29035"/>
    </cofactor>
</comment>
<keyword evidence="11" id="KW-0418">Kinase</keyword>
<dbReference type="GO" id="GO:0043410">
    <property type="term" value="P:positive regulation of MAPK cascade"/>
    <property type="evidence" value="ECO:0007669"/>
    <property type="project" value="TreeGrafter"/>
</dbReference>
<dbReference type="InterPro" id="IPR000494">
    <property type="entry name" value="Rcpt_L-dom"/>
</dbReference>
<dbReference type="STRING" id="126957.T1JFU0"/>
<evidence type="ECO:0000256" key="4">
    <source>
        <dbReference type="ARBA" id="ARBA00022679"/>
    </source>
</evidence>
<evidence type="ECO:0000256" key="12">
    <source>
        <dbReference type="ARBA" id="ARBA00022840"/>
    </source>
</evidence>
<feature type="binding site" evidence="21">
    <location>
        <position position="925"/>
    </location>
    <ligand>
        <name>ATP</name>
        <dbReference type="ChEBI" id="CHEBI:30616"/>
    </ligand>
</feature>
<dbReference type="CDD" id="cd00063">
    <property type="entry name" value="FN3"/>
    <property type="match status" value="3"/>
</dbReference>
<keyword evidence="8" id="KW-0732">Signal</keyword>
<dbReference type="PANTHER" id="PTHR24416">
    <property type="entry name" value="TYROSINE-PROTEIN KINASE RECEPTOR"/>
    <property type="match status" value="1"/>
</dbReference>
<keyword evidence="9" id="KW-0677">Repeat</keyword>
<dbReference type="HOGENOM" id="CLU_000288_166_0_1"/>
<dbReference type="InterPro" id="IPR009030">
    <property type="entry name" value="Growth_fac_rcpt_cys_sf"/>
</dbReference>
<dbReference type="InterPro" id="IPR013783">
    <property type="entry name" value="Ig-like_fold"/>
</dbReference>
<dbReference type="InterPro" id="IPR017441">
    <property type="entry name" value="Protein_kinase_ATP_BS"/>
</dbReference>
<evidence type="ECO:0000256" key="6">
    <source>
        <dbReference type="ARBA" id="ARBA00022692"/>
    </source>
</evidence>
<keyword evidence="4" id="KW-0808">Transferase</keyword>
<keyword evidence="10 21" id="KW-0547">Nucleotide-binding</keyword>
<dbReference type="Pfam" id="PF01030">
    <property type="entry name" value="Recep_L_domain"/>
    <property type="match status" value="2"/>
</dbReference>
<dbReference type="InterPro" id="IPR008266">
    <property type="entry name" value="Tyr_kinase_AS"/>
</dbReference>
<evidence type="ECO:0000313" key="26">
    <source>
        <dbReference type="EnsemblMetazoa" id="SMAR012705-PA"/>
    </source>
</evidence>
<feature type="transmembrane region" description="Helical" evidence="23">
    <location>
        <begin position="827"/>
        <end position="852"/>
    </location>
</feature>
<evidence type="ECO:0000256" key="7">
    <source>
        <dbReference type="ARBA" id="ARBA00022723"/>
    </source>
</evidence>
<comment type="catalytic activity">
    <reaction evidence="20 22">
        <text>L-tyrosyl-[protein] + ATP = O-phospho-L-tyrosyl-[protein] + ADP + H(+)</text>
        <dbReference type="Rhea" id="RHEA:10596"/>
        <dbReference type="Rhea" id="RHEA-COMP:10136"/>
        <dbReference type="Rhea" id="RHEA-COMP:20101"/>
        <dbReference type="ChEBI" id="CHEBI:15378"/>
        <dbReference type="ChEBI" id="CHEBI:30616"/>
        <dbReference type="ChEBI" id="CHEBI:46858"/>
        <dbReference type="ChEBI" id="CHEBI:61978"/>
        <dbReference type="ChEBI" id="CHEBI:456216"/>
        <dbReference type="EC" id="2.7.10.1"/>
    </reaction>
</comment>
<sequence>DFSFPRLREITGFFLLYRVAGLTSLRNLFPNLAVIRGTKLFHNYGFVIYEMMALEEVSLPSLTHVLRGSVRISRNPHLCYVNTIDWDLIASSGIGGHMIKQNKESNECPEQCANCPTRRGKSLCWNQDQCQKVCDRKCGNLSCSSPDKCCSDECLGGCSGSGSSKCFVCSGVKYLNKCSQTCPPSTFKYAGRRCITDSECHNLPREVWDGHSLLDVRWKTFRDECLPECPPGYMEDENNVHECKSCVGDCPKVCNGITVDSVATAQMLRGCTRISGSLEIQISGGENIVRELEENLNLIEEVDHFVKIVRSRPLISLHFFKKLRKINGTRKENSDYSLLVYDNINLQELFDNNTSHKLEVISGKIFFHLNPKLCLGKIKQLSKNLGLSDLDERDVSFKTNGDRTSCDVSKMRAKIESVTNKSALIYWENVQKNFSDHRSLLGYVVSYKEAPHMNVSVFDGRDACSIDTWKEYDVPASDNINTKREGHIISNLKPFTQYVVYIRTYTTVGADNFGAESDLIYFKTLADRPSIPVDLKAVSYDPFEMTLSWLPPVRPNGDVAYYEIKGSLEKEQTYFDSRDYCKQHFVVSPQHDRKHSAAVNRTVEDHETGLCETSKQKIDLENAAKEAEFENQFEDSIHNHVYMKNEKYMNNDNDIEEDYRRRKRNVVDNQFPELTNATIFHVRSNSTGKSIKSLRHFSLYVVEVSACHEHWEKLCSSQAIISVRTAPLLVNETRGTVRVKWDEPREPNGVVVAFELEYKRTNIENFKPVSECITRRQYRVDRGYNLTNLSPGSYSLRLRATSLAGYSNWTLPVSFVIPDPDDGWSPVVLAAIATSAVVVFILLVAGSLWIVFKRKYKDINKSILYASVNPEYINTGEVYVPDEWEVAREKITILQELGQGSFGMVYSGLADNIVKGQGRVKCAIKTVNENATVRERIEFLNEASVMKAFTSHHVLKLMGVVSKGQPTLVVMELMGKGDLKAYLRSLRPCVNVSVSVSESESESDGQIVNQPPTLNNILRMASEIADGMAYLAAKKFVHRDLAARNCMVAEDLTVKIGDFGMTRDIYETDYYRKGGKGLLPVRWMAPESLKDGVFTSLSDAWSYGIVLWEMATLASQPYQGLSNEQVLKYVIDGGVMERPEACPNKLYDLMRGCWSQMPKLRPTFVDLVTQLLPYTRPTFVDESFYFSEEAERI</sequence>
<dbReference type="Pfam" id="PF00041">
    <property type="entry name" value="fn3"/>
    <property type="match status" value="1"/>
</dbReference>
<keyword evidence="3 22" id="KW-0597">Phosphoprotein</keyword>
<comment type="similarity">
    <text evidence="22">Belongs to the protein kinase superfamily. Tyr protein kinase family. Insulin receptor subfamily.</text>
</comment>
<dbReference type="GO" id="GO:0030424">
    <property type="term" value="C:axon"/>
    <property type="evidence" value="ECO:0007669"/>
    <property type="project" value="TreeGrafter"/>
</dbReference>
<dbReference type="SUPFAM" id="SSF49265">
    <property type="entry name" value="Fibronectin type III"/>
    <property type="match status" value="3"/>
</dbReference>
<evidence type="ECO:0000256" key="19">
    <source>
        <dbReference type="ARBA" id="ARBA00023211"/>
    </source>
</evidence>
<dbReference type="InterPro" id="IPR000719">
    <property type="entry name" value="Prot_kinase_dom"/>
</dbReference>
<keyword evidence="15" id="KW-0829">Tyrosine-protein kinase</keyword>
<dbReference type="SMART" id="SM00219">
    <property type="entry name" value="TyrKc"/>
    <property type="match status" value="1"/>
</dbReference>
<dbReference type="InterPro" id="IPR011009">
    <property type="entry name" value="Kinase-like_dom_sf"/>
</dbReference>
<dbReference type="Pfam" id="PF00757">
    <property type="entry name" value="Furin-like"/>
    <property type="match status" value="1"/>
</dbReference>
<dbReference type="Gene3D" id="3.80.20.20">
    <property type="entry name" value="Receptor L-domain"/>
    <property type="match status" value="2"/>
</dbReference>
<dbReference type="InterPro" id="IPR020635">
    <property type="entry name" value="Tyr_kinase_cat_dom"/>
</dbReference>
<feature type="domain" description="Fibronectin type-III" evidence="25">
    <location>
        <begin position="407"/>
        <end position="527"/>
    </location>
</feature>
<dbReference type="InterPro" id="IPR006211">
    <property type="entry name" value="Furin-like_Cys-rich_dom"/>
</dbReference>
<dbReference type="InterPro" id="IPR002011">
    <property type="entry name" value="Tyr_kinase_rcpt_2_CS"/>
</dbReference>
<evidence type="ECO:0000256" key="8">
    <source>
        <dbReference type="ARBA" id="ARBA00022729"/>
    </source>
</evidence>
<keyword evidence="6 22" id="KW-0812">Transmembrane</keyword>
<evidence type="ECO:0000256" key="2">
    <source>
        <dbReference type="ARBA" id="ARBA00004479"/>
    </source>
</evidence>
<keyword evidence="27" id="KW-1185">Reference proteome</keyword>
<comment type="subcellular location">
    <subcellularLocation>
        <location evidence="2">Membrane</location>
        <topology evidence="2">Single-pass type I membrane protein</topology>
    </subcellularLocation>
</comment>
<evidence type="ECO:0000256" key="1">
    <source>
        <dbReference type="ARBA" id="ARBA00001936"/>
    </source>
</evidence>
<dbReference type="InterPro" id="IPR001245">
    <property type="entry name" value="Ser-Thr/Tyr_kinase_cat_dom"/>
</dbReference>
<dbReference type="CDD" id="cd05032">
    <property type="entry name" value="PTKc_InsR_like"/>
    <property type="match status" value="1"/>
</dbReference>
<dbReference type="PANTHER" id="PTHR24416:SF525">
    <property type="entry name" value="INSULIN-LIKE RECEPTOR"/>
    <property type="match status" value="1"/>
</dbReference>
<evidence type="ECO:0000259" key="25">
    <source>
        <dbReference type="PROSITE" id="PS50853"/>
    </source>
</evidence>
<dbReference type="eggNOG" id="KOG4258">
    <property type="taxonomic scope" value="Eukaryota"/>
</dbReference>
<name>T1JFU0_STRMM</name>
<evidence type="ECO:0000256" key="13">
    <source>
        <dbReference type="ARBA" id="ARBA00022989"/>
    </source>
</evidence>
<dbReference type="Gene3D" id="2.60.40.10">
    <property type="entry name" value="Immunoglobulins"/>
    <property type="match status" value="3"/>
</dbReference>
<evidence type="ECO:0000256" key="20">
    <source>
        <dbReference type="ARBA" id="ARBA00051243"/>
    </source>
</evidence>
<evidence type="ECO:0000256" key="3">
    <source>
        <dbReference type="ARBA" id="ARBA00022553"/>
    </source>
</evidence>
<evidence type="ECO:0000256" key="5">
    <source>
        <dbReference type="ARBA" id="ARBA00022685"/>
    </source>
</evidence>
<dbReference type="SUPFAM" id="SSF52058">
    <property type="entry name" value="L domain-like"/>
    <property type="match status" value="2"/>
</dbReference>
<dbReference type="PRINTS" id="PR00109">
    <property type="entry name" value="TYRKINASE"/>
</dbReference>
<keyword evidence="19" id="KW-0464">Manganese</keyword>
<dbReference type="GO" id="GO:0005899">
    <property type="term" value="C:insulin receptor complex"/>
    <property type="evidence" value="ECO:0007669"/>
    <property type="project" value="TreeGrafter"/>
</dbReference>
<evidence type="ECO:0000256" key="18">
    <source>
        <dbReference type="ARBA" id="ARBA00023180"/>
    </source>
</evidence>
<dbReference type="PROSITE" id="PS00109">
    <property type="entry name" value="PROTEIN_KINASE_TYR"/>
    <property type="match status" value="1"/>
</dbReference>
<dbReference type="PROSITE" id="PS50853">
    <property type="entry name" value="FN3"/>
    <property type="match status" value="2"/>
</dbReference>
<dbReference type="SUPFAM" id="SSF57184">
    <property type="entry name" value="Growth factor receptor domain"/>
    <property type="match status" value="1"/>
</dbReference>
<feature type="domain" description="Fibronectin type-III" evidence="25">
    <location>
        <begin position="723"/>
        <end position="820"/>
    </location>
</feature>
<keyword evidence="5" id="KW-0165">Cleavage on pair of basic residues</keyword>
<evidence type="ECO:0000256" key="9">
    <source>
        <dbReference type="ARBA" id="ARBA00022737"/>
    </source>
</evidence>
<evidence type="ECO:0000256" key="14">
    <source>
        <dbReference type="ARBA" id="ARBA00023136"/>
    </source>
</evidence>
<keyword evidence="13 23" id="KW-1133">Transmembrane helix</keyword>
<evidence type="ECO:0000256" key="16">
    <source>
        <dbReference type="ARBA" id="ARBA00023157"/>
    </source>
</evidence>
<reference evidence="26" key="2">
    <citation type="submission" date="2015-02" db="UniProtKB">
        <authorList>
            <consortium name="EnsemblMetazoa"/>
        </authorList>
    </citation>
    <scope>IDENTIFICATION</scope>
</reference>
<dbReference type="GO" id="GO:0005524">
    <property type="term" value="F:ATP binding"/>
    <property type="evidence" value="ECO:0007669"/>
    <property type="project" value="UniProtKB-UniRule"/>
</dbReference>
<dbReference type="InterPro" id="IPR003961">
    <property type="entry name" value="FN3_dom"/>
</dbReference>
<dbReference type="Proteomes" id="UP000014500">
    <property type="component" value="Unassembled WGS sequence"/>
</dbReference>
<dbReference type="Gene3D" id="3.30.200.20">
    <property type="entry name" value="Phosphorylase Kinase, domain 1"/>
    <property type="match status" value="1"/>
</dbReference>
<dbReference type="GO" id="GO:0046872">
    <property type="term" value="F:metal ion binding"/>
    <property type="evidence" value="ECO:0007669"/>
    <property type="project" value="UniProtKB-KW"/>
</dbReference>
<dbReference type="SUPFAM" id="SSF56112">
    <property type="entry name" value="Protein kinase-like (PK-like)"/>
    <property type="match status" value="1"/>
</dbReference>
<organism evidence="26 27">
    <name type="scientific">Strigamia maritima</name>
    <name type="common">European centipede</name>
    <name type="synonym">Geophilus maritimus</name>
    <dbReference type="NCBI Taxonomy" id="126957"/>
    <lineage>
        <taxon>Eukaryota</taxon>
        <taxon>Metazoa</taxon>
        <taxon>Ecdysozoa</taxon>
        <taxon>Arthropoda</taxon>
        <taxon>Myriapoda</taxon>
        <taxon>Chilopoda</taxon>
        <taxon>Pleurostigmophora</taxon>
        <taxon>Geophilomorpha</taxon>
        <taxon>Linotaeniidae</taxon>
        <taxon>Strigamia</taxon>
    </lineage>
</organism>
<dbReference type="GO" id="GO:0043560">
    <property type="term" value="F:insulin receptor substrate binding"/>
    <property type="evidence" value="ECO:0007669"/>
    <property type="project" value="TreeGrafter"/>
</dbReference>
<keyword evidence="7" id="KW-0479">Metal-binding</keyword>
<dbReference type="FunFam" id="1.10.510.10:FF:000528">
    <property type="entry name" value="Tyrosine-protein kinase receptor"/>
    <property type="match status" value="1"/>
</dbReference>
<dbReference type="Gene3D" id="1.10.510.10">
    <property type="entry name" value="Transferase(Phosphotransferase) domain 1"/>
    <property type="match status" value="1"/>
</dbReference>
<dbReference type="GO" id="GO:0005009">
    <property type="term" value="F:insulin receptor activity"/>
    <property type="evidence" value="ECO:0007669"/>
    <property type="project" value="TreeGrafter"/>
</dbReference>
<reference evidence="27" key="1">
    <citation type="submission" date="2011-05" db="EMBL/GenBank/DDBJ databases">
        <authorList>
            <person name="Richards S.R."/>
            <person name="Qu J."/>
            <person name="Jiang H."/>
            <person name="Jhangiani S.N."/>
            <person name="Agravi P."/>
            <person name="Goodspeed R."/>
            <person name="Gross S."/>
            <person name="Mandapat C."/>
            <person name="Jackson L."/>
            <person name="Mathew T."/>
            <person name="Pu L."/>
            <person name="Thornton R."/>
            <person name="Saada N."/>
            <person name="Wilczek-Boney K.B."/>
            <person name="Lee S."/>
            <person name="Kovar C."/>
            <person name="Wu Y."/>
            <person name="Scherer S.E."/>
            <person name="Worley K.C."/>
            <person name="Muzny D.M."/>
            <person name="Gibbs R."/>
        </authorList>
    </citation>
    <scope>NUCLEOTIDE SEQUENCE</scope>
    <source>
        <strain evidence="27">Brora</strain>
    </source>
</reference>
<dbReference type="AlphaFoldDB" id="T1JFU0"/>
<evidence type="ECO:0000256" key="17">
    <source>
        <dbReference type="ARBA" id="ARBA00023170"/>
    </source>
</evidence>
<keyword evidence="17 22" id="KW-0675">Receptor</keyword>
<proteinExistence type="inferred from homology"/>
<dbReference type="PROSITE" id="PS50011">
    <property type="entry name" value="PROTEIN_KINASE_DOM"/>
    <property type="match status" value="1"/>
</dbReference>
<evidence type="ECO:0000259" key="24">
    <source>
        <dbReference type="PROSITE" id="PS50011"/>
    </source>
</evidence>
<keyword evidence="16" id="KW-1015">Disulfide bond</keyword>
<keyword evidence="14 23" id="KW-0472">Membrane</keyword>
<dbReference type="GO" id="GO:0051897">
    <property type="term" value="P:positive regulation of phosphatidylinositol 3-kinase/protein kinase B signal transduction"/>
    <property type="evidence" value="ECO:0007669"/>
    <property type="project" value="TreeGrafter"/>
</dbReference>
<evidence type="ECO:0000256" key="23">
    <source>
        <dbReference type="SAM" id="Phobius"/>
    </source>
</evidence>
<dbReference type="EnsemblMetazoa" id="SMAR012705-RA">
    <property type="protein sequence ID" value="SMAR012705-PA"/>
    <property type="gene ID" value="SMAR012705"/>
</dbReference>
<dbReference type="EC" id="2.7.10.1" evidence="22"/>
<dbReference type="InterPro" id="IPR050122">
    <property type="entry name" value="RTK"/>
</dbReference>
<dbReference type="OMA" id="AVESNTW"/>
<protein>
    <recommendedName>
        <fullName evidence="22">Tyrosine-protein kinase receptor</fullName>
        <ecNumber evidence="22">2.7.10.1</ecNumber>
    </recommendedName>
</protein>
<dbReference type="GO" id="GO:0042593">
    <property type="term" value="P:glucose homeostasis"/>
    <property type="evidence" value="ECO:0007669"/>
    <property type="project" value="TreeGrafter"/>
</dbReference>
<dbReference type="InterPro" id="IPR036116">
    <property type="entry name" value="FN3_sf"/>
</dbReference>
<accession>T1JFU0</accession>
<keyword evidence="12 21" id="KW-0067">ATP-binding</keyword>
<dbReference type="Pfam" id="PF07714">
    <property type="entry name" value="PK_Tyr_Ser-Thr"/>
    <property type="match status" value="1"/>
</dbReference>